<organism evidence="2 3">
    <name type="scientific">Rhodofomes roseus</name>
    <dbReference type="NCBI Taxonomy" id="34475"/>
    <lineage>
        <taxon>Eukaryota</taxon>
        <taxon>Fungi</taxon>
        <taxon>Dikarya</taxon>
        <taxon>Basidiomycota</taxon>
        <taxon>Agaricomycotina</taxon>
        <taxon>Agaricomycetes</taxon>
        <taxon>Polyporales</taxon>
        <taxon>Rhodofomes</taxon>
    </lineage>
</organism>
<dbReference type="RefSeq" id="XP_047777454.1">
    <property type="nucleotide sequence ID" value="XM_047928342.1"/>
</dbReference>
<comment type="caution">
    <text evidence="2">The sequence shown here is derived from an EMBL/GenBank/DDBJ whole genome shotgun (WGS) entry which is preliminary data.</text>
</comment>
<evidence type="ECO:0000313" key="3">
    <source>
        <dbReference type="Proteomes" id="UP000814176"/>
    </source>
</evidence>
<evidence type="ECO:0000256" key="1">
    <source>
        <dbReference type="SAM" id="MobiDB-lite"/>
    </source>
</evidence>
<sequence>MLTHKLLTQSPRHRRRPLRPILVIKHKPLASPKVTYSSRLAKERGEVRRLLTERLQFFTGDQVARMRWNAEDFFTFVATKYGVRLEGWPQHLTFANLSRVPGGIRTMRQLCGRIQCGFMHFDRLSREERDVLTVEKAAPGWYVPRPRRATRSDYGKQRVLPWLRLSRPPRQIRMGPKSKPYVDDSDAYETEVEDIEDGEAEVDGGGGGVSDIESASGFDN</sequence>
<accession>A0ABQ8KBN7</accession>
<name>A0ABQ8KBN7_9APHY</name>
<dbReference type="GeneID" id="72009074"/>
<dbReference type="Proteomes" id="UP000814176">
    <property type="component" value="Unassembled WGS sequence"/>
</dbReference>
<dbReference type="EMBL" id="JADCUA010000014">
    <property type="protein sequence ID" value="KAH9834968.1"/>
    <property type="molecule type" value="Genomic_DNA"/>
</dbReference>
<keyword evidence="3" id="KW-1185">Reference proteome</keyword>
<evidence type="ECO:0000313" key="2">
    <source>
        <dbReference type="EMBL" id="KAH9834968.1"/>
    </source>
</evidence>
<feature type="region of interest" description="Disordered" evidence="1">
    <location>
        <begin position="171"/>
        <end position="220"/>
    </location>
</feature>
<protein>
    <submittedName>
        <fullName evidence="2">Uncharacterized protein</fullName>
    </submittedName>
</protein>
<proteinExistence type="predicted"/>
<feature type="compositionally biased region" description="Low complexity" evidence="1">
    <location>
        <begin position="210"/>
        <end position="220"/>
    </location>
</feature>
<gene>
    <name evidence="2" type="ORF">C8Q71DRAFT_872013</name>
</gene>
<feature type="compositionally biased region" description="Acidic residues" evidence="1">
    <location>
        <begin position="183"/>
        <end position="202"/>
    </location>
</feature>
<reference evidence="2 3" key="1">
    <citation type="journal article" date="2021" name="Environ. Microbiol.">
        <title>Gene family expansions and transcriptome signatures uncover fungal adaptations to wood decay.</title>
        <authorList>
            <person name="Hage H."/>
            <person name="Miyauchi S."/>
            <person name="Viragh M."/>
            <person name="Drula E."/>
            <person name="Min B."/>
            <person name="Chaduli D."/>
            <person name="Navarro D."/>
            <person name="Favel A."/>
            <person name="Norest M."/>
            <person name="Lesage-Meessen L."/>
            <person name="Balint B."/>
            <person name="Merenyi Z."/>
            <person name="de Eugenio L."/>
            <person name="Morin E."/>
            <person name="Martinez A.T."/>
            <person name="Baldrian P."/>
            <person name="Stursova M."/>
            <person name="Martinez M.J."/>
            <person name="Novotny C."/>
            <person name="Magnuson J.K."/>
            <person name="Spatafora J.W."/>
            <person name="Maurice S."/>
            <person name="Pangilinan J."/>
            <person name="Andreopoulos W."/>
            <person name="LaButti K."/>
            <person name="Hundley H."/>
            <person name="Na H."/>
            <person name="Kuo A."/>
            <person name="Barry K."/>
            <person name="Lipzen A."/>
            <person name="Henrissat B."/>
            <person name="Riley R."/>
            <person name="Ahrendt S."/>
            <person name="Nagy L.G."/>
            <person name="Grigoriev I.V."/>
            <person name="Martin F."/>
            <person name="Rosso M.N."/>
        </authorList>
    </citation>
    <scope>NUCLEOTIDE SEQUENCE [LARGE SCALE GENOMIC DNA]</scope>
    <source>
        <strain evidence="2 3">CIRM-BRFM 1785</strain>
    </source>
</reference>